<dbReference type="PANTHER" id="PTHR14969">
    <property type="entry name" value="SPHINGOSINE-1-PHOSPHATE PHOSPHOHYDROLASE"/>
    <property type="match status" value="1"/>
</dbReference>
<dbReference type="Pfam" id="PF01569">
    <property type="entry name" value="PAP2"/>
    <property type="match status" value="1"/>
</dbReference>
<keyword evidence="2" id="KW-1003">Cell membrane</keyword>
<feature type="transmembrane region" description="Helical" evidence="7">
    <location>
        <begin position="187"/>
        <end position="204"/>
    </location>
</feature>
<feature type="transmembrane region" description="Helical" evidence="7">
    <location>
        <begin position="160"/>
        <end position="180"/>
    </location>
</feature>
<feature type="transmembrane region" description="Helical" evidence="7">
    <location>
        <begin position="210"/>
        <end position="229"/>
    </location>
</feature>
<organism evidence="9 10">
    <name type="scientific">Marinibaculum pumilum</name>
    <dbReference type="NCBI Taxonomy" id="1766165"/>
    <lineage>
        <taxon>Bacteria</taxon>
        <taxon>Pseudomonadati</taxon>
        <taxon>Pseudomonadota</taxon>
        <taxon>Alphaproteobacteria</taxon>
        <taxon>Rhodospirillales</taxon>
        <taxon>Rhodospirillaceae</taxon>
        <taxon>Marinibaculum</taxon>
    </lineage>
</organism>
<feature type="transmembrane region" description="Helical" evidence="7">
    <location>
        <begin position="62"/>
        <end position="91"/>
    </location>
</feature>
<protein>
    <submittedName>
        <fullName evidence="9">Phosphatase PAP2 family protein</fullName>
    </submittedName>
</protein>
<evidence type="ECO:0000256" key="3">
    <source>
        <dbReference type="ARBA" id="ARBA00022692"/>
    </source>
</evidence>
<keyword evidence="6 7" id="KW-0472">Membrane</keyword>
<dbReference type="RefSeq" id="WP_379904298.1">
    <property type="nucleotide sequence ID" value="NZ_JBHRTR010000034.1"/>
</dbReference>
<dbReference type="PANTHER" id="PTHR14969:SF62">
    <property type="entry name" value="DECAPRENYLPHOSPHORYL-5-PHOSPHORIBOSE PHOSPHATASE RV3807C-RELATED"/>
    <property type="match status" value="1"/>
</dbReference>
<evidence type="ECO:0000256" key="2">
    <source>
        <dbReference type="ARBA" id="ARBA00022475"/>
    </source>
</evidence>
<dbReference type="InterPro" id="IPR000326">
    <property type="entry name" value="PAP2/HPO"/>
</dbReference>
<keyword evidence="4" id="KW-0378">Hydrolase</keyword>
<evidence type="ECO:0000256" key="5">
    <source>
        <dbReference type="ARBA" id="ARBA00022989"/>
    </source>
</evidence>
<proteinExistence type="predicted"/>
<feature type="transmembrane region" description="Helical" evidence="7">
    <location>
        <begin position="112"/>
        <end position="133"/>
    </location>
</feature>
<feature type="transmembrane region" description="Helical" evidence="7">
    <location>
        <begin position="32"/>
        <end position="56"/>
    </location>
</feature>
<feature type="domain" description="Phosphatidic acid phosphatase type 2/haloperoxidase" evidence="8">
    <location>
        <begin position="112"/>
        <end position="225"/>
    </location>
</feature>
<accession>A0ABV7L591</accession>
<dbReference type="SMART" id="SM00014">
    <property type="entry name" value="acidPPc"/>
    <property type="match status" value="1"/>
</dbReference>
<keyword evidence="5 7" id="KW-1133">Transmembrane helix</keyword>
<evidence type="ECO:0000313" key="10">
    <source>
        <dbReference type="Proteomes" id="UP001595528"/>
    </source>
</evidence>
<evidence type="ECO:0000259" key="8">
    <source>
        <dbReference type="SMART" id="SM00014"/>
    </source>
</evidence>
<evidence type="ECO:0000256" key="1">
    <source>
        <dbReference type="ARBA" id="ARBA00004651"/>
    </source>
</evidence>
<dbReference type="EMBL" id="JBHRTR010000034">
    <property type="protein sequence ID" value="MFC3229777.1"/>
    <property type="molecule type" value="Genomic_DNA"/>
</dbReference>
<keyword evidence="3 7" id="KW-0812">Transmembrane</keyword>
<gene>
    <name evidence="9" type="ORF">ACFOGJ_21185</name>
</gene>
<evidence type="ECO:0000256" key="7">
    <source>
        <dbReference type="SAM" id="Phobius"/>
    </source>
</evidence>
<comment type="subcellular location">
    <subcellularLocation>
        <location evidence="1">Cell membrane</location>
        <topology evidence="1">Multi-pass membrane protein</topology>
    </subcellularLocation>
</comment>
<dbReference type="InterPro" id="IPR036938">
    <property type="entry name" value="PAP2/HPO_sf"/>
</dbReference>
<sequence>MPSVDSARQRLTDLLGPRTGRLLRPRNPYLRWLLWSTLASLACILLVDRQIVLFFYEHRTHWVYGFFQAITDIGMGTGWYILAVLTALAGTGGERFTLSVARALMWRRVRNAGLFLLASLLLSGIVMIAIKVLTGRLRPRYLFEDGSYAFQPLTFDTGMVGFPSGHTQTIFAVMTVFWLVLPQHRPLYLIVAVLVGFSRVVVGAHYLGDVVFAAFLSIALTVWLYERMVRRGLPCRLQRGGYVLPFFRRRTP</sequence>
<dbReference type="Gene3D" id="1.20.144.10">
    <property type="entry name" value="Phosphatidic acid phosphatase type 2/haloperoxidase"/>
    <property type="match status" value="1"/>
</dbReference>
<evidence type="ECO:0000313" key="9">
    <source>
        <dbReference type="EMBL" id="MFC3229777.1"/>
    </source>
</evidence>
<reference evidence="10" key="1">
    <citation type="journal article" date="2019" name="Int. J. Syst. Evol. Microbiol.">
        <title>The Global Catalogue of Microorganisms (GCM) 10K type strain sequencing project: providing services to taxonomists for standard genome sequencing and annotation.</title>
        <authorList>
            <consortium name="The Broad Institute Genomics Platform"/>
            <consortium name="The Broad Institute Genome Sequencing Center for Infectious Disease"/>
            <person name="Wu L."/>
            <person name="Ma J."/>
        </authorList>
    </citation>
    <scope>NUCLEOTIDE SEQUENCE [LARGE SCALE GENOMIC DNA]</scope>
    <source>
        <strain evidence="10">KCTC 42964</strain>
    </source>
</reference>
<dbReference type="SUPFAM" id="SSF48317">
    <property type="entry name" value="Acid phosphatase/Vanadium-dependent haloperoxidase"/>
    <property type="match status" value="1"/>
</dbReference>
<name>A0ABV7L591_9PROT</name>
<keyword evidence="10" id="KW-1185">Reference proteome</keyword>
<evidence type="ECO:0000256" key="4">
    <source>
        <dbReference type="ARBA" id="ARBA00022801"/>
    </source>
</evidence>
<comment type="caution">
    <text evidence="9">The sequence shown here is derived from an EMBL/GenBank/DDBJ whole genome shotgun (WGS) entry which is preliminary data.</text>
</comment>
<evidence type="ECO:0000256" key="6">
    <source>
        <dbReference type="ARBA" id="ARBA00023136"/>
    </source>
</evidence>
<dbReference type="Proteomes" id="UP001595528">
    <property type="component" value="Unassembled WGS sequence"/>
</dbReference>